<organism evidence="1 2">
    <name type="scientific">Pleurodeles waltl</name>
    <name type="common">Iberian ribbed newt</name>
    <dbReference type="NCBI Taxonomy" id="8319"/>
    <lineage>
        <taxon>Eukaryota</taxon>
        <taxon>Metazoa</taxon>
        <taxon>Chordata</taxon>
        <taxon>Craniata</taxon>
        <taxon>Vertebrata</taxon>
        <taxon>Euteleostomi</taxon>
        <taxon>Amphibia</taxon>
        <taxon>Batrachia</taxon>
        <taxon>Caudata</taxon>
        <taxon>Salamandroidea</taxon>
        <taxon>Salamandridae</taxon>
        <taxon>Pleurodelinae</taxon>
        <taxon>Pleurodeles</taxon>
    </lineage>
</organism>
<dbReference type="AlphaFoldDB" id="A0AAV7PLN2"/>
<dbReference type="EMBL" id="JANPWB010000011">
    <property type="protein sequence ID" value="KAJ1129186.1"/>
    <property type="molecule type" value="Genomic_DNA"/>
</dbReference>
<evidence type="ECO:0000313" key="1">
    <source>
        <dbReference type="EMBL" id="KAJ1129186.1"/>
    </source>
</evidence>
<dbReference type="Proteomes" id="UP001066276">
    <property type="component" value="Chromosome 7"/>
</dbReference>
<sequence length="103" mass="12263">MTRYLKWSPWQAKLRKYSLISIELCVLLKEVDNPLKDDISVIKYQEQDRVDLDLQISEDELLEEKMSEAVAELDDDDWLEAKMAASTRASEAKFRFIQFKYFH</sequence>
<keyword evidence="2" id="KW-1185">Reference proteome</keyword>
<gene>
    <name evidence="1" type="ORF">NDU88_007557</name>
</gene>
<name>A0AAV7PLN2_PLEWA</name>
<evidence type="ECO:0000313" key="2">
    <source>
        <dbReference type="Proteomes" id="UP001066276"/>
    </source>
</evidence>
<comment type="caution">
    <text evidence="1">The sequence shown here is derived from an EMBL/GenBank/DDBJ whole genome shotgun (WGS) entry which is preliminary data.</text>
</comment>
<reference evidence="1" key="1">
    <citation type="journal article" date="2022" name="bioRxiv">
        <title>Sequencing and chromosome-scale assembly of the giantPleurodeles waltlgenome.</title>
        <authorList>
            <person name="Brown T."/>
            <person name="Elewa A."/>
            <person name="Iarovenko S."/>
            <person name="Subramanian E."/>
            <person name="Araus A.J."/>
            <person name="Petzold A."/>
            <person name="Susuki M."/>
            <person name="Suzuki K.-i.T."/>
            <person name="Hayashi T."/>
            <person name="Toyoda A."/>
            <person name="Oliveira C."/>
            <person name="Osipova E."/>
            <person name="Leigh N.D."/>
            <person name="Simon A."/>
            <person name="Yun M.H."/>
        </authorList>
    </citation>
    <scope>NUCLEOTIDE SEQUENCE</scope>
    <source>
        <strain evidence="1">20211129_DDA</strain>
        <tissue evidence="1">Liver</tissue>
    </source>
</reference>
<protein>
    <submittedName>
        <fullName evidence="1">Uncharacterized protein</fullName>
    </submittedName>
</protein>
<accession>A0AAV7PLN2</accession>
<proteinExistence type="predicted"/>